<feature type="compositionally biased region" description="Polar residues" evidence="1">
    <location>
        <begin position="701"/>
        <end position="717"/>
    </location>
</feature>
<feature type="compositionally biased region" description="Low complexity" evidence="1">
    <location>
        <begin position="728"/>
        <end position="738"/>
    </location>
</feature>
<dbReference type="Proteomes" id="UP000091820">
    <property type="component" value="Unassembled WGS sequence"/>
</dbReference>
<feature type="compositionally biased region" description="Polar residues" evidence="1">
    <location>
        <begin position="1348"/>
        <end position="1384"/>
    </location>
</feature>
<feature type="compositionally biased region" description="Low complexity" evidence="1">
    <location>
        <begin position="770"/>
        <end position="784"/>
    </location>
</feature>
<dbReference type="PANTHER" id="PTHR15708">
    <property type="entry name" value="ACTIN BUNDLING/MISSING IN METASTASIS-RELATED"/>
    <property type="match status" value="1"/>
</dbReference>
<feature type="compositionally biased region" description="Polar residues" evidence="1">
    <location>
        <begin position="1963"/>
        <end position="1975"/>
    </location>
</feature>
<feature type="region of interest" description="Disordered" evidence="1">
    <location>
        <begin position="1220"/>
        <end position="1250"/>
    </location>
</feature>
<feature type="compositionally biased region" description="Low complexity" evidence="1">
    <location>
        <begin position="2054"/>
        <end position="2072"/>
    </location>
</feature>
<feature type="compositionally biased region" description="Low complexity" evidence="1">
    <location>
        <begin position="1220"/>
        <end position="1243"/>
    </location>
</feature>
<feature type="compositionally biased region" description="Low complexity" evidence="1">
    <location>
        <begin position="499"/>
        <end position="518"/>
    </location>
</feature>
<feature type="compositionally biased region" description="Low complexity" evidence="1">
    <location>
        <begin position="1601"/>
        <end position="1620"/>
    </location>
</feature>
<dbReference type="Gene3D" id="1.20.1270.60">
    <property type="entry name" value="Arfaptin homology (AH) domain/BAR domain"/>
    <property type="match status" value="1"/>
</dbReference>
<feature type="region of interest" description="Disordered" evidence="1">
    <location>
        <begin position="686"/>
        <end position="738"/>
    </location>
</feature>
<evidence type="ECO:0000259" key="2">
    <source>
        <dbReference type="PROSITE" id="PS51338"/>
    </source>
</evidence>
<feature type="compositionally biased region" description="Pro residues" evidence="1">
    <location>
        <begin position="2021"/>
        <end position="2033"/>
    </location>
</feature>
<keyword evidence="4" id="KW-1185">Reference proteome</keyword>
<feature type="compositionally biased region" description="Polar residues" evidence="1">
    <location>
        <begin position="396"/>
        <end position="428"/>
    </location>
</feature>
<feature type="region of interest" description="Disordered" evidence="1">
    <location>
        <begin position="1778"/>
        <end position="1817"/>
    </location>
</feature>
<sequence>MLLRSVKDLSKNRPNRFTDSEVNDDSDFESFLCILLCGFYSLIHFWFSYICRAAIQAIAAYLDAFQKIADAATNSRGASKEIGTALTRVCLRHKAVETRLKTFTAAIMDCLVQPLQEKLEDWKRSVATIDKEHAKEYKRCRTELKKRSTDTLRLQKKARKGQSGTLQSLMDSHMQDVTLRRAELEEVEKKSLRSAMIEERMRYCNFVHMLQPVVKEECEVMSELGHLQEAMQSIALVTKDPHILPAASEELIHDAKASINLYPESPGGGGGGGGGPGTQPGCSNSLGSRKSSVCSISSMNSSGSSNSPGHPHYPRSMSQLIPPTIRLKPGESSDSGFCSSPALTTQASAANNSVHINSTWPPHSQDAAELPSNADRPHTISSAYEKGHQRPPLTVYTFQNPETINESSGSVNNASNTSGPNTPSTQKSPAGAISRPPLPVRCSSLERPLVGNNSRGNSSNLLQRQCPSPIPAHVTKAGASHHSTPPNQTPAHPHQPQYSRSQSTNSSSNASSLHSHPSIESTVATSLQGQTPTPSSGSSTPQNHYSPLLTNSPSSTAAGTPSGASITSGGLTGNTGCGTGGSGGFVYNICSPTPPHSANTSSASDILKITETDSGQGVPNHSTTHQYPNVISPQQETVVDAAPNTQIVNNQETSSPSKVDSCSSIVENDERSRASVLQKASMFEKQAAAVKNTPPPPSAVTRGTPTTDSSIYGTRSSQQHHGHHQYQHHQQQPQAIDQQEVDKCFEDSIQELNNLIGELDSFQREIDASKQPQQPQQQQQKTQQLSPVASADSYDCNETMTIITDENSTTIICEQPNHSQPQMLTKHHLDCCSASNQTNSSGCGTDISDTTSDDCGADTQSITSLNYHNNNNNNVNNSNLVKRNLKSLSEANYNSDSELSRCYVSETSSLMGRGDGDGYENPTFALFAATSSSSIAFEDNRSDSAMMPTRQAYVDNASDNGSGVVVIYDHQPPITPDIDYVKQNSEIVMLRTKPQQQMQYQQEVCELQQLPANLCENLTSPSDGSVQHVATVAPAKQRLSSFRASSEQLQLLNNNTMASKGMQNSNSKIQENGERVITQGTMTAMTAQSSSDTIIRRKLPPKPPMLSVLNGKRDVQSGLRGSKPLELNNAIKEYHQSLKKPLNVDFKTDLEAKILKQKQKLLLQEQQEKHQQRLQRQSSSHPLPKTFNVECNAQSAITAAQAIPSSLSITIAETIATPSSASLPSSQLSLPSNASHSNNTSNHPLNSSSTIKHHISNLSNHTNTKIPVMAVHSLNVVANSSTPLPPPLPPSNSDTAICKSPPTATLTATVGKPSITPRPASLSGGGSNTRVTRRSSVNTAKPPPPIRRSSSVTPSPNAPTTPTHPNSTNLLHHQTHSLNTSTENLPPPPAYLLESSRHFSTIPLTSALSSPTAGTGPAGGMLNASQKVSEAVKALTALRLQAGSPHNPKRLHGDQEHLSPISPHQQSVLQSPKYQVDIYTTTTTTTYTSTSNITTPTPRSPLLLSMHDQHRFEGYSPYVEFQTTVANNNLTPKQNTVNADAMLDLHNEFSPIYQQLSPKQYHHQHTRSSPILKTPLSLSPNNTIIDLDDDRPPPLPPPNPQHYRQQQQQQQQQKRQNLSQLPQGQCYDSALPSINSNYKLMQHMHQKPFECQEQKLLHNVNSEASFGCNSPTSFRTSSPGGIYAQPKILNNMSSFRTPSPGPNNHQAPSSIQATHIPNQPKTNPNLIAQLNARLNNKQQQSQPATATESVYGTSGANNQNNQHQQLDSDIYMRSYGQQYAQMQSQQQQQQNQQQVSIHGNRQEQLQQQHTYDGKSIENIKSKVYGSFSTSSPITSSSSSSSTTTTTATTTTAITHHISHTGLTASASFNASPHFPLSSSTSSLLSKVTSFSKETPQSSSSGVVGKSANITSYHTLHSHCSSSPSSANTTTIATTTTASASASHYYPSTNSQNAVVETNSNRNQNQYSTNLSNSGQYYAPKHSTIAGGTSAHHQSGHVTASQRHSQLHQRESQPHQQTHYTCPPPLENPPPPPFVGNNNTATMPKRGSGGGGGLYHQQQQQAKSNVFSSVSSSATLPKRLHQQHMQQQQQQQQQQHQHGLYGIHSVQQQQYHAPAAITATAGSGQHQSQQYQTSQSPLIHRPPMPLPHEHSHLSPTSDIVQYNSINKQKISHKQPPIPSRHSSAQQKIFVATNPFMQTTTTSMYYHSSEAQATANFNAHSQPVSSLSNSPTPSSSVASIYGTSSRRSSASASGVGSLAHSHNLTNSGHYEIGGNGGGSSAYYNHHHNSSHNSNYASAVNTDKTGSIRTKAKAEFLENLNAKLAKQGLSGRAFAVRNLINSKALPDPRICHESLMDQIKRGATLKRNQKINDRSAPKIY</sequence>
<feature type="region of interest" description="Disordered" evidence="1">
    <location>
        <begin position="1558"/>
        <end position="1620"/>
    </location>
</feature>
<feature type="region of interest" description="Disordered" evidence="1">
    <location>
        <begin position="1963"/>
        <end position="2098"/>
    </location>
</feature>
<evidence type="ECO:0000256" key="1">
    <source>
        <dbReference type="SAM" id="MobiDB-lite"/>
    </source>
</evidence>
<feature type="region of interest" description="Disordered" evidence="1">
    <location>
        <begin position="2219"/>
        <end position="2239"/>
    </location>
</feature>
<feature type="compositionally biased region" description="Polar residues" evidence="1">
    <location>
        <begin position="481"/>
        <end position="490"/>
    </location>
</feature>
<feature type="compositionally biased region" description="Polar residues" evidence="1">
    <location>
        <begin position="1084"/>
        <end position="1093"/>
    </location>
</feature>
<evidence type="ECO:0000313" key="3">
    <source>
        <dbReference type="EnsemblMetazoa" id="GBRI011274-PA"/>
    </source>
</evidence>
<feature type="compositionally biased region" description="Low complexity" evidence="1">
    <location>
        <begin position="552"/>
        <end position="567"/>
    </location>
</feature>
<dbReference type="GO" id="GO:0009898">
    <property type="term" value="C:cytoplasmic side of plasma membrane"/>
    <property type="evidence" value="ECO:0007669"/>
    <property type="project" value="TreeGrafter"/>
</dbReference>
<feature type="compositionally biased region" description="Polar residues" evidence="1">
    <location>
        <begin position="1567"/>
        <end position="1584"/>
    </location>
</feature>
<name>A0A1A9W9K9_9MUSC</name>
<feature type="region of interest" description="Disordered" evidence="1">
    <location>
        <begin position="1282"/>
        <end position="1386"/>
    </location>
</feature>
<evidence type="ECO:0000313" key="4">
    <source>
        <dbReference type="Proteomes" id="UP000091820"/>
    </source>
</evidence>
<dbReference type="VEuPathDB" id="VectorBase:GBRI011274"/>
<dbReference type="EnsemblMetazoa" id="GBRI011274-RA">
    <property type="protein sequence ID" value="GBRI011274-PA"/>
    <property type="gene ID" value="GBRI011274"/>
</dbReference>
<dbReference type="GO" id="GO:0005543">
    <property type="term" value="F:phospholipid binding"/>
    <property type="evidence" value="ECO:0007669"/>
    <property type="project" value="TreeGrafter"/>
</dbReference>
<dbReference type="InterPro" id="IPR030127">
    <property type="entry name" value="MTSS1/MTSS2"/>
</dbReference>
<reference evidence="3" key="2">
    <citation type="submission" date="2020-05" db="UniProtKB">
        <authorList>
            <consortium name="EnsemblMetazoa"/>
        </authorList>
    </citation>
    <scope>IDENTIFICATION</scope>
    <source>
        <strain evidence="3">IAEA</strain>
    </source>
</reference>
<feature type="compositionally biased region" description="Low complexity" evidence="1">
    <location>
        <begin position="451"/>
        <end position="460"/>
    </location>
</feature>
<feature type="region of interest" description="Disordered" evidence="1">
    <location>
        <begin position="260"/>
        <end position="318"/>
    </location>
</feature>
<feature type="region of interest" description="Disordered" evidence="1">
    <location>
        <begin position="354"/>
        <end position="567"/>
    </location>
</feature>
<feature type="domain" description="IMD" evidence="2">
    <location>
        <begin position="52"/>
        <end position="258"/>
    </location>
</feature>
<dbReference type="GO" id="GO:0003779">
    <property type="term" value="F:actin binding"/>
    <property type="evidence" value="ECO:0007669"/>
    <property type="project" value="InterPro"/>
</dbReference>
<dbReference type="GO" id="GO:0030031">
    <property type="term" value="P:cell projection assembly"/>
    <property type="evidence" value="ECO:0007669"/>
    <property type="project" value="TreeGrafter"/>
</dbReference>
<feature type="compositionally biased region" description="Low complexity" evidence="1">
    <location>
        <begin position="2221"/>
        <end position="2239"/>
    </location>
</feature>
<feature type="compositionally biased region" description="Polar residues" evidence="1">
    <location>
        <begin position="1328"/>
        <end position="1339"/>
    </location>
</feature>
<organism evidence="3 4">
    <name type="scientific">Glossina brevipalpis</name>
    <dbReference type="NCBI Taxonomy" id="37001"/>
    <lineage>
        <taxon>Eukaryota</taxon>
        <taxon>Metazoa</taxon>
        <taxon>Ecdysozoa</taxon>
        <taxon>Arthropoda</taxon>
        <taxon>Hexapoda</taxon>
        <taxon>Insecta</taxon>
        <taxon>Pterygota</taxon>
        <taxon>Neoptera</taxon>
        <taxon>Endopterygota</taxon>
        <taxon>Diptera</taxon>
        <taxon>Brachycera</taxon>
        <taxon>Muscomorpha</taxon>
        <taxon>Hippoboscoidea</taxon>
        <taxon>Glossinidae</taxon>
        <taxon>Glossina</taxon>
    </lineage>
</organism>
<proteinExistence type="predicted"/>
<feature type="compositionally biased region" description="Basic residues" evidence="1">
    <location>
        <begin position="718"/>
        <end position="727"/>
    </location>
</feature>
<feature type="compositionally biased region" description="Low complexity" evidence="1">
    <location>
        <begin position="1778"/>
        <end position="1794"/>
    </location>
</feature>
<feature type="region of interest" description="Disordered" evidence="1">
    <location>
        <begin position="323"/>
        <end position="342"/>
    </location>
</feature>
<feature type="compositionally biased region" description="Gly residues" evidence="1">
    <location>
        <begin position="266"/>
        <end position="278"/>
    </location>
</feature>
<dbReference type="PANTHER" id="PTHR15708:SF4">
    <property type="entry name" value="FI21477P1-RELATED"/>
    <property type="match status" value="1"/>
</dbReference>
<feature type="compositionally biased region" description="Polar residues" evidence="1">
    <location>
        <begin position="1990"/>
        <end position="2003"/>
    </location>
</feature>
<dbReference type="GO" id="GO:0007009">
    <property type="term" value="P:plasma membrane organization"/>
    <property type="evidence" value="ECO:0007669"/>
    <property type="project" value="InterPro"/>
</dbReference>
<dbReference type="Pfam" id="PF08397">
    <property type="entry name" value="IMD"/>
    <property type="match status" value="1"/>
</dbReference>
<dbReference type="GO" id="GO:0015629">
    <property type="term" value="C:actin cytoskeleton"/>
    <property type="evidence" value="ECO:0007669"/>
    <property type="project" value="TreeGrafter"/>
</dbReference>
<feature type="compositionally biased region" description="Low complexity" evidence="1">
    <location>
        <begin position="291"/>
        <end position="307"/>
    </location>
</feature>
<dbReference type="InterPro" id="IPR013606">
    <property type="entry name" value="I-BAR_dom"/>
</dbReference>
<feature type="region of interest" description="Disordered" evidence="1">
    <location>
        <begin position="1166"/>
        <end position="1186"/>
    </location>
</feature>
<feature type="compositionally biased region" description="Polar residues" evidence="1">
    <location>
        <begin position="1795"/>
        <end position="1810"/>
    </location>
</feature>
<feature type="region of interest" description="Disordered" evidence="1">
    <location>
        <begin position="1084"/>
        <end position="1109"/>
    </location>
</feature>
<feature type="region of interest" description="Disordered" evidence="1">
    <location>
        <begin position="766"/>
        <end position="791"/>
    </location>
</feature>
<feature type="region of interest" description="Disordered" evidence="1">
    <location>
        <begin position="1691"/>
        <end position="1761"/>
    </location>
</feature>
<protein>
    <recommendedName>
        <fullName evidence="2">IMD domain-containing protein</fullName>
    </recommendedName>
</protein>
<reference evidence="4" key="1">
    <citation type="submission" date="2014-03" db="EMBL/GenBank/DDBJ databases">
        <authorList>
            <person name="Aksoy S."/>
            <person name="Warren W."/>
            <person name="Wilson R.K."/>
        </authorList>
    </citation>
    <scope>NUCLEOTIDE SEQUENCE [LARGE SCALE GENOMIC DNA]</scope>
    <source>
        <strain evidence="4">IAEA</strain>
    </source>
</reference>
<feature type="compositionally biased region" description="Low complexity" evidence="1">
    <location>
        <begin position="528"/>
        <end position="542"/>
    </location>
</feature>
<feature type="compositionally biased region" description="Polar residues" evidence="1">
    <location>
        <begin position="332"/>
        <end position="342"/>
    </location>
</feature>
<accession>A0A1A9W9K9</accession>
<dbReference type="SUPFAM" id="SSF103657">
    <property type="entry name" value="BAR/IMD domain-like"/>
    <property type="match status" value="1"/>
</dbReference>
<dbReference type="STRING" id="37001.A0A1A9W9K9"/>
<dbReference type="PROSITE" id="PS51338">
    <property type="entry name" value="IMD"/>
    <property type="match status" value="1"/>
</dbReference>
<feature type="compositionally biased region" description="Polar residues" evidence="1">
    <location>
        <begin position="280"/>
        <end position="290"/>
    </location>
</feature>
<dbReference type="InterPro" id="IPR027267">
    <property type="entry name" value="AH/BAR_dom_sf"/>
</dbReference>
<feature type="compositionally biased region" description="Low complexity" evidence="1">
    <location>
        <begin position="2082"/>
        <end position="2097"/>
    </location>
</feature>